<comment type="caution">
    <text evidence="2">The sequence shown here is derived from an EMBL/GenBank/DDBJ whole genome shotgun (WGS) entry which is preliminary data.</text>
</comment>
<evidence type="ECO:0000313" key="3">
    <source>
        <dbReference type="Proteomes" id="UP000315983"/>
    </source>
</evidence>
<dbReference type="Proteomes" id="UP000677457">
    <property type="component" value="Unassembled WGS sequence"/>
</dbReference>
<organism evidence="2 3">
    <name type="scientific">Salinispora arenicola</name>
    <dbReference type="NCBI Taxonomy" id="168697"/>
    <lineage>
        <taxon>Bacteria</taxon>
        <taxon>Bacillati</taxon>
        <taxon>Actinomycetota</taxon>
        <taxon>Actinomycetes</taxon>
        <taxon>Micromonosporales</taxon>
        <taxon>Micromonosporaceae</taxon>
        <taxon>Salinispora</taxon>
    </lineage>
</organism>
<gene>
    <name evidence="2" type="ORF">FB564_0720</name>
    <name evidence="1" type="ORF">Sar04_03610</name>
</gene>
<dbReference type="Pfam" id="PF19449">
    <property type="entry name" value="DUF5987"/>
    <property type="match status" value="1"/>
</dbReference>
<dbReference type="AlphaFoldDB" id="A0A542XIL9"/>
<dbReference type="EMBL" id="BOQM01000002">
    <property type="protein sequence ID" value="GIM81728.1"/>
    <property type="molecule type" value="Genomic_DNA"/>
</dbReference>
<dbReference type="OMA" id="NMAYDSA"/>
<name>A0A542XIL9_SALAC</name>
<dbReference type="RefSeq" id="WP_012180786.1">
    <property type="nucleotide sequence ID" value="NZ_BOQM01000002.1"/>
</dbReference>
<sequence>MTNDASDEDDVRNSTLEAFADTIIPGEKRWPGDRAVAGASTGGGAVSAGALALLEQPGTGMSPALDSLAVLLNEHAREYAEARGDTLDDDAPPFVALSFANRTELVQQLTAPDHPEKSMWVGLALFSNMAYDSAAHLNLADAFAQGHPGLLAIGYARPDATGVYQFPQFSYGRALAPIHPLTTATGSPA</sequence>
<evidence type="ECO:0000313" key="1">
    <source>
        <dbReference type="EMBL" id="GIM81728.1"/>
    </source>
</evidence>
<evidence type="ECO:0000313" key="2">
    <source>
        <dbReference type="EMBL" id="TQL35657.1"/>
    </source>
</evidence>
<dbReference type="InterPro" id="IPR046029">
    <property type="entry name" value="DUF5987"/>
</dbReference>
<reference evidence="2 3" key="1">
    <citation type="submission" date="2019-06" db="EMBL/GenBank/DDBJ databases">
        <title>Sequencing the genomes of 1000 actinobacteria strains.</title>
        <authorList>
            <person name="Klenk H.-P."/>
        </authorList>
    </citation>
    <scope>NUCLEOTIDE SEQUENCE [LARGE SCALE GENOMIC DNA]</scope>
    <source>
        <strain evidence="2 3">DSM 44819</strain>
    </source>
</reference>
<dbReference type="GeneID" id="93770061"/>
<dbReference type="Proteomes" id="UP000315983">
    <property type="component" value="Unassembled WGS sequence"/>
</dbReference>
<protein>
    <submittedName>
        <fullName evidence="2">Uncharacterized protein</fullName>
    </submittedName>
</protein>
<keyword evidence="4" id="KW-1185">Reference proteome</keyword>
<dbReference type="EMBL" id="VFOL01000001">
    <property type="protein sequence ID" value="TQL35657.1"/>
    <property type="molecule type" value="Genomic_DNA"/>
</dbReference>
<reference evidence="1 4" key="2">
    <citation type="submission" date="2021-03" db="EMBL/GenBank/DDBJ databases">
        <title>Whole genome shotgun sequence of Salinispora arenicola NBRC 105043.</title>
        <authorList>
            <person name="Komaki H."/>
            <person name="Tamura T."/>
        </authorList>
    </citation>
    <scope>NUCLEOTIDE SEQUENCE [LARGE SCALE GENOMIC DNA]</scope>
    <source>
        <strain evidence="1 4">NBRC 105043</strain>
    </source>
</reference>
<proteinExistence type="predicted"/>
<evidence type="ECO:0000313" key="4">
    <source>
        <dbReference type="Proteomes" id="UP000677457"/>
    </source>
</evidence>
<accession>A0A542XIL9</accession>